<dbReference type="InterPro" id="IPR002937">
    <property type="entry name" value="Amino_oxidase"/>
</dbReference>
<dbReference type="Gene3D" id="3.50.50.60">
    <property type="entry name" value="FAD/NAD(P)-binding domain"/>
    <property type="match status" value="2"/>
</dbReference>
<evidence type="ECO:0000313" key="5">
    <source>
        <dbReference type="EMBL" id="GHP12505.1"/>
    </source>
</evidence>
<dbReference type="InterPro" id="IPR050281">
    <property type="entry name" value="Flavin_monoamine_oxidase"/>
</dbReference>
<sequence>MAKPQKKRSHPPSSGEDVVHAGHVTYPPYTPGPFSSSLSPSLPEEDEDEESSLLRVVVVGAGVAGLAAARVLEDSHKNVHVTVVEARNRVGGRCHTVTLPAIPEKNLNACDVDLGASYMHGCFAPTDVPTDEERETQPVFALAIEEGIAHTPSTQCNTETARWYDAISGGVVPRKHVAKAHKVLYSVADLLVDIAARRAKQEDDEEENAHNTTTSTPLPSTSSSPPPPPPPPPLPPRDSSLGGAFLSALHMLHTEKQSRGVGRAPPTTQEEEAATTPPRRRDLPLGNTPENEAVSLKLLTRLQARVLDAASRRWFAYEAPVERKSLLAEALWEEEIEAEREKEEREKEVDAAANGDGGGCDNSNGNGNDNGLAPKMLEDELRDTLVASDRFVCDGYGPFIVRRLLMGTDKQGRVCHVAGRLRDVRIATPVAAIEQQLQVKHPSSSSTPPARVRVVLQNGECLWAHKCVCTLPLGVLQRSLARMEETSAPSSTSLAESHPCPRVFDSGMGCVSFHPPLPSWKRDAVSRLGVGVENKVVLRFDEIFWPANAHYLYAAGSNIRFVNLHAITSGKCHGVLVAHAAPPHSIGWGGQTSDDDVVASVCEVLRTMLKPKKMPKCVDAIVTRWEQDAYASMSYTYLAVNSSMRDCETLRRPCGDVHFAGEAMSTEGFQCVQGAYETGVAAAREILDEWDDKYSGWRDVILSSADEEGGEMDSDLPSWHPKKSRDTASRRPRRRRRLDLDLDVD</sequence>
<dbReference type="Gene3D" id="3.90.660.10">
    <property type="match status" value="1"/>
</dbReference>
<feature type="region of interest" description="Disordered" evidence="3">
    <location>
        <begin position="338"/>
        <end position="374"/>
    </location>
</feature>
<name>A0A830I0Z4_9CHLO</name>
<feature type="compositionally biased region" description="Basic residues" evidence="3">
    <location>
        <begin position="1"/>
        <end position="10"/>
    </location>
</feature>
<keyword evidence="2" id="KW-0560">Oxidoreductase</keyword>
<dbReference type="OrthoDB" id="498871at2759"/>
<dbReference type="SUPFAM" id="SSF51905">
    <property type="entry name" value="FAD/NAD(P)-binding domain"/>
    <property type="match status" value="2"/>
</dbReference>
<dbReference type="Pfam" id="PF01593">
    <property type="entry name" value="Amino_oxidase"/>
    <property type="match status" value="1"/>
</dbReference>
<organism evidence="5 6">
    <name type="scientific">Pycnococcus provasolii</name>
    <dbReference type="NCBI Taxonomy" id="41880"/>
    <lineage>
        <taxon>Eukaryota</taxon>
        <taxon>Viridiplantae</taxon>
        <taxon>Chlorophyta</taxon>
        <taxon>Pseudoscourfieldiophyceae</taxon>
        <taxon>Pseudoscourfieldiales</taxon>
        <taxon>Pycnococcaceae</taxon>
        <taxon>Pycnococcus</taxon>
    </lineage>
</organism>
<protein>
    <recommendedName>
        <fullName evidence="4">Amine oxidase domain-containing protein</fullName>
    </recommendedName>
</protein>
<dbReference type="PANTHER" id="PTHR10742:SF386">
    <property type="entry name" value="LYSINE-SPECIFIC HISTONE DEMETHYLASE 1A"/>
    <property type="match status" value="1"/>
</dbReference>
<dbReference type="GO" id="GO:0006598">
    <property type="term" value="P:polyamine catabolic process"/>
    <property type="evidence" value="ECO:0007669"/>
    <property type="project" value="TreeGrafter"/>
</dbReference>
<feature type="region of interest" description="Disordered" evidence="3">
    <location>
        <begin position="199"/>
        <end position="242"/>
    </location>
</feature>
<proteinExistence type="inferred from homology"/>
<reference evidence="5" key="1">
    <citation type="submission" date="2020-10" db="EMBL/GenBank/DDBJ databases">
        <title>Unveiling of a novel bifunctional photoreceptor, Dualchrome1, isolated from a cosmopolitan green alga.</title>
        <authorList>
            <person name="Suzuki S."/>
            <person name="Kawachi M."/>
        </authorList>
    </citation>
    <scope>NUCLEOTIDE SEQUENCE</scope>
    <source>
        <strain evidence="5">NIES 2893</strain>
    </source>
</reference>
<feature type="domain" description="Amine oxidase" evidence="4">
    <location>
        <begin position="422"/>
        <end position="687"/>
    </location>
</feature>
<feature type="compositionally biased region" description="Low complexity" evidence="3">
    <location>
        <begin position="212"/>
        <end position="223"/>
    </location>
</feature>
<evidence type="ECO:0000259" key="4">
    <source>
        <dbReference type="Pfam" id="PF01593"/>
    </source>
</evidence>
<comment type="similarity">
    <text evidence="1">Belongs to the flavin monoamine oxidase family.</text>
</comment>
<dbReference type="PANTHER" id="PTHR10742">
    <property type="entry name" value="FLAVIN MONOAMINE OXIDASE"/>
    <property type="match status" value="1"/>
</dbReference>
<dbReference type="Proteomes" id="UP000660262">
    <property type="component" value="Unassembled WGS sequence"/>
</dbReference>
<evidence type="ECO:0000256" key="1">
    <source>
        <dbReference type="ARBA" id="ARBA00005995"/>
    </source>
</evidence>
<feature type="compositionally biased region" description="Low complexity" evidence="3">
    <location>
        <begin position="361"/>
        <end position="373"/>
    </location>
</feature>
<dbReference type="Pfam" id="PF13450">
    <property type="entry name" value="NAD_binding_8"/>
    <property type="match status" value="1"/>
</dbReference>
<feature type="compositionally biased region" description="Basic and acidic residues" evidence="3">
    <location>
        <begin position="339"/>
        <end position="350"/>
    </location>
</feature>
<dbReference type="GO" id="GO:0046592">
    <property type="term" value="F:polyamine oxidase activity"/>
    <property type="evidence" value="ECO:0007669"/>
    <property type="project" value="TreeGrafter"/>
</dbReference>
<keyword evidence="6" id="KW-1185">Reference proteome</keyword>
<dbReference type="EMBL" id="BNJQ01000042">
    <property type="protein sequence ID" value="GHP12505.1"/>
    <property type="molecule type" value="Genomic_DNA"/>
</dbReference>
<evidence type="ECO:0000256" key="2">
    <source>
        <dbReference type="ARBA" id="ARBA00023002"/>
    </source>
</evidence>
<dbReference type="InterPro" id="IPR036188">
    <property type="entry name" value="FAD/NAD-bd_sf"/>
</dbReference>
<evidence type="ECO:0000313" key="6">
    <source>
        <dbReference type="Proteomes" id="UP000660262"/>
    </source>
</evidence>
<feature type="region of interest" description="Disordered" evidence="3">
    <location>
        <begin position="256"/>
        <end position="289"/>
    </location>
</feature>
<feature type="region of interest" description="Disordered" evidence="3">
    <location>
        <begin position="1"/>
        <end position="49"/>
    </location>
</feature>
<evidence type="ECO:0000256" key="3">
    <source>
        <dbReference type="SAM" id="MobiDB-lite"/>
    </source>
</evidence>
<dbReference type="SUPFAM" id="SSF54373">
    <property type="entry name" value="FAD-linked reductases, C-terminal domain"/>
    <property type="match status" value="1"/>
</dbReference>
<accession>A0A830I0Z4</accession>
<comment type="caution">
    <text evidence="5">The sequence shown here is derived from an EMBL/GenBank/DDBJ whole genome shotgun (WGS) entry which is preliminary data.</text>
</comment>
<gene>
    <name evidence="5" type="ORF">PPROV_001123300</name>
</gene>
<dbReference type="AlphaFoldDB" id="A0A830I0Z4"/>
<feature type="compositionally biased region" description="Pro residues" evidence="3">
    <location>
        <begin position="224"/>
        <end position="236"/>
    </location>
</feature>
<feature type="region of interest" description="Disordered" evidence="3">
    <location>
        <begin position="707"/>
        <end position="745"/>
    </location>
</feature>